<reference evidence="4 5" key="1">
    <citation type="submission" date="2015-01" db="EMBL/GenBank/DDBJ databases">
        <title>The Genome Sequence of Exophiala mesophila CBS40295.</title>
        <authorList>
            <consortium name="The Broad Institute Genomics Platform"/>
            <person name="Cuomo C."/>
            <person name="de Hoog S."/>
            <person name="Gorbushina A."/>
            <person name="Stielow B."/>
            <person name="Teixiera M."/>
            <person name="Abouelleil A."/>
            <person name="Chapman S.B."/>
            <person name="Priest M."/>
            <person name="Young S.K."/>
            <person name="Wortman J."/>
            <person name="Nusbaum C."/>
            <person name="Birren B."/>
        </authorList>
    </citation>
    <scope>NUCLEOTIDE SEQUENCE [LARGE SCALE GENOMIC DNA]</scope>
    <source>
        <strain evidence="4 5">CBS 40295</strain>
    </source>
</reference>
<dbReference type="SUPFAM" id="SSF48452">
    <property type="entry name" value="TPR-like"/>
    <property type="match status" value="1"/>
</dbReference>
<dbReference type="InterPro" id="IPR045153">
    <property type="entry name" value="Est1/Ebs1-like"/>
</dbReference>
<evidence type="ECO:0000256" key="1">
    <source>
        <dbReference type="SAM" id="MobiDB-lite"/>
    </source>
</evidence>
<dbReference type="STRING" id="212818.A0A0D1ZB37"/>
<keyword evidence="5" id="KW-1185">Reference proteome</keyword>
<name>A0A0D1ZB37_EXOME</name>
<dbReference type="Gene3D" id="1.25.40.10">
    <property type="entry name" value="Tetratricopeptide repeat domain"/>
    <property type="match status" value="1"/>
</dbReference>
<organism evidence="4 5">
    <name type="scientific">Exophiala mesophila</name>
    <name type="common">Black yeast-like fungus</name>
    <dbReference type="NCBI Taxonomy" id="212818"/>
    <lineage>
        <taxon>Eukaryota</taxon>
        <taxon>Fungi</taxon>
        <taxon>Dikarya</taxon>
        <taxon>Ascomycota</taxon>
        <taxon>Pezizomycotina</taxon>
        <taxon>Eurotiomycetes</taxon>
        <taxon>Chaetothyriomycetidae</taxon>
        <taxon>Chaetothyriales</taxon>
        <taxon>Herpotrichiellaceae</taxon>
        <taxon>Exophiala</taxon>
    </lineage>
</organism>
<dbReference type="PANTHER" id="PTHR15696">
    <property type="entry name" value="SMG-7 SUPPRESSOR WITH MORPHOLOGICAL EFFECT ON GENITALIA PROTEIN 7"/>
    <property type="match status" value="1"/>
</dbReference>
<evidence type="ECO:0000313" key="4">
    <source>
        <dbReference type="EMBL" id="KIV91199.1"/>
    </source>
</evidence>
<evidence type="ECO:0000313" key="5">
    <source>
        <dbReference type="Proteomes" id="UP000054302"/>
    </source>
</evidence>
<dbReference type="InterPro" id="IPR018834">
    <property type="entry name" value="DNA/RNA-bd_Est1-type"/>
</dbReference>
<dbReference type="GeneID" id="27323608"/>
<feature type="domain" description="Telomerase activating protein Est1-like N-terminal" evidence="3">
    <location>
        <begin position="60"/>
        <end position="176"/>
    </location>
</feature>
<proteinExistence type="predicted"/>
<accession>A0A0D1ZB37</accession>
<dbReference type="PANTHER" id="PTHR15696:SF36">
    <property type="entry name" value="NONSENSE-MEDIATED MRNA DECAY FACTOR"/>
    <property type="match status" value="1"/>
</dbReference>
<feature type="region of interest" description="Disordered" evidence="1">
    <location>
        <begin position="682"/>
        <end position="702"/>
    </location>
</feature>
<dbReference type="Proteomes" id="UP000054302">
    <property type="component" value="Unassembled WGS sequence"/>
</dbReference>
<dbReference type="AlphaFoldDB" id="A0A0D1ZB37"/>
<dbReference type="HOGENOM" id="CLU_013363_1_1_1"/>
<dbReference type="OMA" id="TMEYANS"/>
<dbReference type="OrthoDB" id="69928at2759"/>
<dbReference type="EMBL" id="KN847523">
    <property type="protein sequence ID" value="KIV91199.1"/>
    <property type="molecule type" value="Genomic_DNA"/>
</dbReference>
<protein>
    <recommendedName>
        <fullName evidence="6">DNA/RNA-binding domain-containing protein</fullName>
    </recommendedName>
</protein>
<evidence type="ECO:0000259" key="3">
    <source>
        <dbReference type="Pfam" id="PF10374"/>
    </source>
</evidence>
<dbReference type="Pfam" id="PF10373">
    <property type="entry name" value="EST1_DNA_bind"/>
    <property type="match status" value="1"/>
</dbReference>
<gene>
    <name evidence="4" type="ORF">PV10_05763</name>
</gene>
<dbReference type="VEuPathDB" id="FungiDB:PV10_05763"/>
<evidence type="ECO:0008006" key="6">
    <source>
        <dbReference type="Google" id="ProtNLM"/>
    </source>
</evidence>
<feature type="region of interest" description="Disordered" evidence="1">
    <location>
        <begin position="779"/>
        <end position="812"/>
    </location>
</feature>
<dbReference type="InterPro" id="IPR011990">
    <property type="entry name" value="TPR-like_helical_dom_sf"/>
</dbReference>
<sequence length="812" mass="91423">MEEPARKALRHVQRLENDLSHNLSRKDPVYPSFEPKLAELRSACQDFIFLDITQAGSERIEVRLWDLHARVNQKFKPFLTQFKDEQGKKRHVERRKAEKLYLDFLKSSQRFYRGYIQRLASHFKDIPEVLQVAKKFNLDTLTADPLVQVDDSLKKHIVHSCYLSLVQLGDLSRYRESEIPKKTPDWGPAKGYYELAIALDPTWGTSYNQLAVIALKDQDHLRAVYYLYRSISVENPFPQAPNNLELEFKKIRARALQGKPISPNNTEKDGTLCDLFLVFHASCADITFVSDEVQLDEMLRRLGDHLKDKPSDSNTRKLCLINIAAEEVVAQKIRAGSTEIQPFRNLQQLNVGTFFLLLRLLLAELHATRRAEKLSSSSPQSVEFTALTRRILPHLRLYSSWLLSTTELLMARTELQLQMRTFWHIYAETLSMLVAIFPIIDIVEVPYLLSEDADTIGFSPFIDLVRKQHMFNSKDMLKPVYNEEIFGPRSVDDEMLSRVKSLVKDGILLCRHQEQFGSISVPLQFAGNRFVALDIEPIQDVHPVPVHDLHSTSIHGVNPDNVDLGRVKQRLSQDVPPQADNISEAGVTESATSTMENMVNDLTHPEPAQRAGFRSMVPDQPLTPTLKTPTASSFSDRALPHLQGSSFTARDLVQQLHQGPTSPFIPPDAVGSRPNLPSIYNSPFAPLPGETPGSSPRPSTVTFPTPFTTNSQAQFRLNLAQQEQQLQDRSSPAELLQATLSSHYSETPAHLKIWGPRLEQSQLSSSPFAVQSFSPSVHGEIISRQAPQRASFGAIGESRPRSSGAPTSGQAG</sequence>
<feature type="domain" description="DNA/RNA-binding" evidence="2">
    <location>
        <begin position="189"/>
        <end position="462"/>
    </location>
</feature>
<dbReference type="InterPro" id="IPR019458">
    <property type="entry name" value="Est1-like_N"/>
</dbReference>
<evidence type="ECO:0000259" key="2">
    <source>
        <dbReference type="Pfam" id="PF10373"/>
    </source>
</evidence>
<dbReference type="RefSeq" id="XP_016222773.1">
    <property type="nucleotide sequence ID" value="XM_016370480.1"/>
</dbReference>
<dbReference type="Pfam" id="PF10374">
    <property type="entry name" value="EST1"/>
    <property type="match status" value="1"/>
</dbReference>